<accession>A0A9D3W6G8</accession>
<name>A0A9D3W6G8_9ROSI</name>
<sequence length="95" mass="10160">MAGYHEGFGSLPRGNDGPYAPNVNRQQMGYMQVGPHMNVGNMLNLGPSGGAPVSWSTKPRARVYSRSDPCIGLPRVGDLHASDYFDISGSHINAT</sequence>
<protein>
    <submittedName>
        <fullName evidence="2">Uncharacterized protein</fullName>
    </submittedName>
</protein>
<organism evidence="2 3">
    <name type="scientific">Gossypium stocksii</name>
    <dbReference type="NCBI Taxonomy" id="47602"/>
    <lineage>
        <taxon>Eukaryota</taxon>
        <taxon>Viridiplantae</taxon>
        <taxon>Streptophyta</taxon>
        <taxon>Embryophyta</taxon>
        <taxon>Tracheophyta</taxon>
        <taxon>Spermatophyta</taxon>
        <taxon>Magnoliopsida</taxon>
        <taxon>eudicotyledons</taxon>
        <taxon>Gunneridae</taxon>
        <taxon>Pentapetalae</taxon>
        <taxon>rosids</taxon>
        <taxon>malvids</taxon>
        <taxon>Malvales</taxon>
        <taxon>Malvaceae</taxon>
        <taxon>Malvoideae</taxon>
        <taxon>Gossypium</taxon>
    </lineage>
</organism>
<evidence type="ECO:0000256" key="1">
    <source>
        <dbReference type="SAM" id="MobiDB-lite"/>
    </source>
</evidence>
<dbReference type="AlphaFoldDB" id="A0A9D3W6G8"/>
<proteinExistence type="predicted"/>
<dbReference type="EMBL" id="JAIQCV010000003">
    <property type="protein sequence ID" value="KAH1113931.1"/>
    <property type="molecule type" value="Genomic_DNA"/>
</dbReference>
<evidence type="ECO:0000313" key="3">
    <source>
        <dbReference type="Proteomes" id="UP000828251"/>
    </source>
</evidence>
<reference evidence="2 3" key="1">
    <citation type="journal article" date="2021" name="Plant Biotechnol. J.">
        <title>Multi-omics assisted identification of the key and species-specific regulatory components of drought-tolerant mechanisms in Gossypium stocksii.</title>
        <authorList>
            <person name="Yu D."/>
            <person name="Ke L."/>
            <person name="Zhang D."/>
            <person name="Wu Y."/>
            <person name="Sun Y."/>
            <person name="Mei J."/>
            <person name="Sun J."/>
            <person name="Sun Y."/>
        </authorList>
    </citation>
    <scope>NUCLEOTIDE SEQUENCE [LARGE SCALE GENOMIC DNA]</scope>
    <source>
        <strain evidence="3">cv. E1</strain>
        <tissue evidence="2">Leaf</tissue>
    </source>
</reference>
<evidence type="ECO:0000313" key="2">
    <source>
        <dbReference type="EMBL" id="KAH1113931.1"/>
    </source>
</evidence>
<dbReference type="OrthoDB" id="1019955at2759"/>
<keyword evidence="3" id="KW-1185">Reference proteome</keyword>
<gene>
    <name evidence="2" type="ORF">J1N35_007309</name>
</gene>
<comment type="caution">
    <text evidence="2">The sequence shown here is derived from an EMBL/GenBank/DDBJ whole genome shotgun (WGS) entry which is preliminary data.</text>
</comment>
<dbReference type="Proteomes" id="UP000828251">
    <property type="component" value="Unassembled WGS sequence"/>
</dbReference>
<feature type="region of interest" description="Disordered" evidence="1">
    <location>
        <begin position="1"/>
        <end position="26"/>
    </location>
</feature>